<sequence>MGNFRGFYCHVQGMMNLLVEWRGGAGDVTIKPLVSSWMQTQYAVWWACAYFTSLDIHQQLPSIPLPISLKEALSIMCESHRLNFEAVLQHFREVAPEEEVKHEINQGYAECVSLLCQEATKLDELLLHLPPSEQPIYEPNGTRSTAIYLQSHDAVLNYAYHVVARIMQLAGLLRELYNQATPDHKDECYKTELWVQILVEIAQGAEMRTSLTQVSWQRPNTQLPLRGMHCFRLLQRWLQGFYGDGEIFELRETEECIPYVVAEIFAADTESCSNVSSGP</sequence>
<evidence type="ECO:0000313" key="2">
    <source>
        <dbReference type="Proteomes" id="UP000326950"/>
    </source>
</evidence>
<accession>A0A5N6UBD9</accession>
<gene>
    <name evidence="1" type="ORF">BDV40DRAFT_310439</name>
</gene>
<protein>
    <submittedName>
        <fullName evidence="1">Uncharacterized protein</fullName>
    </submittedName>
</protein>
<proteinExistence type="predicted"/>
<dbReference type="EMBL" id="ML738793">
    <property type="protein sequence ID" value="KAE8155893.1"/>
    <property type="molecule type" value="Genomic_DNA"/>
</dbReference>
<dbReference type="OrthoDB" id="39175at2759"/>
<name>A0A5N6UBD9_ASPTM</name>
<reference evidence="1 2" key="1">
    <citation type="submission" date="2019-04" db="EMBL/GenBank/DDBJ databases">
        <title>Friends and foes A comparative genomics study of 23 Aspergillus species from section Flavi.</title>
        <authorList>
            <consortium name="DOE Joint Genome Institute"/>
            <person name="Kjaerbolling I."/>
            <person name="Vesth T."/>
            <person name="Frisvad J.C."/>
            <person name="Nybo J.L."/>
            <person name="Theobald S."/>
            <person name="Kildgaard S."/>
            <person name="Isbrandt T."/>
            <person name="Kuo A."/>
            <person name="Sato A."/>
            <person name="Lyhne E.K."/>
            <person name="Kogle M.E."/>
            <person name="Wiebenga A."/>
            <person name="Kun R.S."/>
            <person name="Lubbers R.J."/>
            <person name="Makela M.R."/>
            <person name="Barry K."/>
            <person name="Chovatia M."/>
            <person name="Clum A."/>
            <person name="Daum C."/>
            <person name="Haridas S."/>
            <person name="He G."/>
            <person name="LaButti K."/>
            <person name="Lipzen A."/>
            <person name="Mondo S."/>
            <person name="Riley R."/>
            <person name="Salamov A."/>
            <person name="Simmons B.A."/>
            <person name="Magnuson J.K."/>
            <person name="Henrissat B."/>
            <person name="Mortensen U.H."/>
            <person name="Larsen T.O."/>
            <person name="Devries R.P."/>
            <person name="Grigoriev I.V."/>
            <person name="Machida M."/>
            <person name="Baker S.E."/>
            <person name="Andersen M.R."/>
        </authorList>
    </citation>
    <scope>NUCLEOTIDE SEQUENCE [LARGE SCALE GENOMIC DNA]</scope>
    <source>
        <strain evidence="1 2">CBS 117626</strain>
    </source>
</reference>
<evidence type="ECO:0000313" key="1">
    <source>
        <dbReference type="EMBL" id="KAE8155893.1"/>
    </source>
</evidence>
<keyword evidence="2" id="KW-1185">Reference proteome</keyword>
<dbReference type="AlphaFoldDB" id="A0A5N6UBD9"/>
<dbReference type="Proteomes" id="UP000326950">
    <property type="component" value="Unassembled WGS sequence"/>
</dbReference>
<organism evidence="1 2">
    <name type="scientific">Aspergillus tamarii</name>
    <dbReference type="NCBI Taxonomy" id="41984"/>
    <lineage>
        <taxon>Eukaryota</taxon>
        <taxon>Fungi</taxon>
        <taxon>Dikarya</taxon>
        <taxon>Ascomycota</taxon>
        <taxon>Pezizomycotina</taxon>
        <taxon>Eurotiomycetes</taxon>
        <taxon>Eurotiomycetidae</taxon>
        <taxon>Eurotiales</taxon>
        <taxon>Aspergillaceae</taxon>
        <taxon>Aspergillus</taxon>
        <taxon>Aspergillus subgen. Circumdati</taxon>
    </lineage>
</organism>